<dbReference type="SUPFAM" id="SSF53474">
    <property type="entry name" value="alpha/beta-Hydrolases"/>
    <property type="match status" value="1"/>
</dbReference>
<dbReference type="InterPro" id="IPR056519">
    <property type="entry name" value="KANSL3_1st"/>
</dbReference>
<dbReference type="PANTHER" id="PTHR13136">
    <property type="entry name" value="TESTIS DEVELOPMENT PROTEIN PRTD"/>
    <property type="match status" value="1"/>
</dbReference>
<dbReference type="Proteomes" id="UP000494040">
    <property type="component" value="Unassembled WGS sequence"/>
</dbReference>
<dbReference type="InterPro" id="IPR026555">
    <property type="entry name" value="NSL3/Tex30"/>
</dbReference>
<dbReference type="GO" id="GO:0045944">
    <property type="term" value="P:positive regulation of transcription by RNA polymerase II"/>
    <property type="evidence" value="ECO:0007669"/>
    <property type="project" value="TreeGrafter"/>
</dbReference>
<dbReference type="InterPro" id="IPR029058">
    <property type="entry name" value="AB_hydrolase_fold"/>
</dbReference>
<name>A0A8I6SJS7_CIMLE</name>
<dbReference type="EnsemblMetazoa" id="XM_024227376.1">
    <property type="protein sequence ID" value="XP_024083144.1"/>
    <property type="gene ID" value="LOC106669781"/>
</dbReference>
<dbReference type="OrthoDB" id="6415022at2759"/>
<sequence>MLSSEIMGEPSSKDTIMKMLLSTPNPSQADIQAALTVKMDKQSLMAIRESVIGTSKLSNYLQQLNGQGEKINPIQLDHCYSKPWNWRPDNSYVKPAKTLFVTNPLISTKRELEEDIDVDIENEAPKPAYDETRGYQLMNETEKHIKALRSDPGEENWDSLIDRTDWTLAQNRLFDRTARILHNDRLARLTYEGSWNEPVLRRIAVNKSARRLRTLFSTFAWQTKLLQWLHSTLLEILETPYLIAYVDILQTLKKKVPILTERILANPIQGGKSNPEALKILLKKSWDPTSSALACHLPKRLPGNPLIVVVPSGAGTNNLNNPKIQRWHSHFSTIGTVVVVSTNNLNTTKSTVVTSLDHMIASTRARISELKSEHPGKNIILVGFNSGAALACQVALLEPVLAVICLGFPVNTVDEKRGQPDDTLLNLNVPILFVIGQHAATAQVEDVEDMRERLRVENGLVIVGAADDQLRINKSKQSAEGITQTMLDRCVVDEIADFVGTLLLEPFNISRQENTRSRIKVVEKKRKITINDDLFMRKSVQSGTNIQQGAYNSSLNPYIKRGKTITARGVGRTKWTGQGTNEGLSLQKKTVLNKDSILTNSKQAADKIGSTVRIKCLTPDTRVNQQFKILPQFKFIGKDEISSVTTPDNSFVDQLTPDRLLEMPVIIQDDSLGDQLKVVIPEDGMPSGQSEVQCATIFLKNKDALRTRDVTDEGVLIMRDTQSRNSSITKHIFK</sequence>
<organism evidence="2 3">
    <name type="scientific">Cimex lectularius</name>
    <name type="common">Bed bug</name>
    <name type="synonym">Acanthia lectularia</name>
    <dbReference type="NCBI Taxonomy" id="79782"/>
    <lineage>
        <taxon>Eukaryota</taxon>
        <taxon>Metazoa</taxon>
        <taxon>Ecdysozoa</taxon>
        <taxon>Arthropoda</taxon>
        <taxon>Hexapoda</taxon>
        <taxon>Insecta</taxon>
        <taxon>Pterygota</taxon>
        <taxon>Neoptera</taxon>
        <taxon>Paraneoptera</taxon>
        <taxon>Hemiptera</taxon>
        <taxon>Heteroptera</taxon>
        <taxon>Panheteroptera</taxon>
        <taxon>Cimicomorpha</taxon>
        <taxon>Cimicidae</taxon>
        <taxon>Cimex</taxon>
    </lineage>
</organism>
<reference evidence="2" key="1">
    <citation type="submission" date="2022-01" db="UniProtKB">
        <authorList>
            <consortium name="EnsemblMetazoa"/>
        </authorList>
    </citation>
    <scope>IDENTIFICATION</scope>
</reference>
<dbReference type="Pfam" id="PF23154">
    <property type="entry name" value="KANSL3_1st"/>
    <property type="match status" value="1"/>
</dbReference>
<evidence type="ECO:0000313" key="2">
    <source>
        <dbReference type="EnsemblMetazoa" id="XP_024083144.1"/>
    </source>
</evidence>
<protein>
    <recommendedName>
        <fullName evidence="1">KANSL3 helical domain-containing protein</fullName>
    </recommendedName>
</protein>
<feature type="domain" description="KANSL3 helical" evidence="1">
    <location>
        <begin position="167"/>
        <end position="264"/>
    </location>
</feature>
<dbReference type="PANTHER" id="PTHR13136:SF16">
    <property type="entry name" value="KAT8 REGULATORY NSL COMPLEX SUBUNIT 3"/>
    <property type="match status" value="1"/>
</dbReference>
<dbReference type="Gene3D" id="3.40.50.1820">
    <property type="entry name" value="alpha/beta hydrolase"/>
    <property type="match status" value="1"/>
</dbReference>
<dbReference type="AlphaFoldDB" id="A0A8I6SJS7"/>
<dbReference type="GeneID" id="106669781"/>
<accession>A0A8I6SJS7</accession>
<keyword evidence="3" id="KW-1185">Reference proteome</keyword>
<evidence type="ECO:0000259" key="1">
    <source>
        <dbReference type="Pfam" id="PF23154"/>
    </source>
</evidence>
<dbReference type="RefSeq" id="XP_024083144.1">
    <property type="nucleotide sequence ID" value="XM_024227376.1"/>
</dbReference>
<evidence type="ECO:0000313" key="3">
    <source>
        <dbReference type="Proteomes" id="UP000494040"/>
    </source>
</evidence>
<dbReference type="GO" id="GO:0044545">
    <property type="term" value="C:NSL complex"/>
    <property type="evidence" value="ECO:0007669"/>
    <property type="project" value="TreeGrafter"/>
</dbReference>
<proteinExistence type="predicted"/>
<dbReference type="CTD" id="5953"/>